<evidence type="ECO:0000313" key="2">
    <source>
        <dbReference type="Proteomes" id="UP000008495"/>
    </source>
</evidence>
<dbReference type="AlphaFoldDB" id="K6VNP2"/>
<organism evidence="1 2">
    <name type="scientific">Austwickia chelonae NBRC 105200</name>
    <dbReference type="NCBI Taxonomy" id="1184607"/>
    <lineage>
        <taxon>Bacteria</taxon>
        <taxon>Bacillati</taxon>
        <taxon>Actinomycetota</taxon>
        <taxon>Actinomycetes</taxon>
        <taxon>Micrococcales</taxon>
        <taxon>Dermatophilaceae</taxon>
        <taxon>Austwickia</taxon>
    </lineage>
</organism>
<sequence length="133" mass="13780">MSARGDDGTDPRLYTDAASVRAAAAVVGQEIRRWRTMSSERADSPGGQVLQESAAVLAAALTGYAEAMSAAEALWQRAGSDDLRHEAVAAAGRARSRLRKCCVELTAACRAAARSGPAGDMGLQDAGRTDDDG</sequence>
<gene>
    <name evidence="1" type="ORF">AUCHE_08_06110</name>
</gene>
<reference evidence="1 2" key="1">
    <citation type="submission" date="2012-08" db="EMBL/GenBank/DDBJ databases">
        <title>Whole genome shotgun sequence of Austwickia chelonae NBRC 105200.</title>
        <authorList>
            <person name="Yoshida I."/>
            <person name="Hosoyama A."/>
            <person name="Tsuchikane K."/>
            <person name="Katsumata H."/>
            <person name="Ando Y."/>
            <person name="Ohji S."/>
            <person name="Hamada M."/>
            <person name="Tamura T."/>
            <person name="Yamazoe A."/>
            <person name="Yamazaki S."/>
            <person name="Fujita N."/>
        </authorList>
    </citation>
    <scope>NUCLEOTIDE SEQUENCE [LARGE SCALE GENOMIC DNA]</scope>
    <source>
        <strain evidence="1 2">NBRC 105200</strain>
    </source>
</reference>
<dbReference type="EMBL" id="BAGZ01000008">
    <property type="protein sequence ID" value="GAB78364.1"/>
    <property type="molecule type" value="Genomic_DNA"/>
</dbReference>
<dbReference type="RefSeq" id="WP_006503119.1">
    <property type="nucleotide sequence ID" value="NZ_BAGZ01000008.1"/>
</dbReference>
<name>K6VNP2_9MICO</name>
<protein>
    <submittedName>
        <fullName evidence="1">Uncharacterized protein</fullName>
    </submittedName>
</protein>
<comment type="caution">
    <text evidence="1">The sequence shown here is derived from an EMBL/GenBank/DDBJ whole genome shotgun (WGS) entry which is preliminary data.</text>
</comment>
<dbReference type="Proteomes" id="UP000008495">
    <property type="component" value="Unassembled WGS sequence"/>
</dbReference>
<evidence type="ECO:0000313" key="1">
    <source>
        <dbReference type="EMBL" id="GAB78364.1"/>
    </source>
</evidence>
<proteinExistence type="predicted"/>
<keyword evidence="2" id="KW-1185">Reference proteome</keyword>
<accession>K6VNP2</accession>